<comment type="caution">
    <text evidence="1">The sequence shown here is derived from an EMBL/GenBank/DDBJ whole genome shotgun (WGS) entry which is preliminary data.</text>
</comment>
<dbReference type="Proteomes" id="UP000295351">
    <property type="component" value="Unassembled WGS sequence"/>
</dbReference>
<dbReference type="RefSeq" id="WP_210234708.1">
    <property type="nucleotide sequence ID" value="NZ_SLVX01000043.1"/>
</dbReference>
<evidence type="ECO:0000313" key="1">
    <source>
        <dbReference type="EMBL" id="TCN32958.1"/>
    </source>
</evidence>
<proteinExistence type="predicted"/>
<dbReference type="AlphaFoldDB" id="A0A4R2BYD5"/>
<keyword evidence="2" id="KW-1185">Reference proteome</keyword>
<feature type="non-terminal residue" evidence="1">
    <location>
        <position position="1"/>
    </location>
</feature>
<accession>A0A4R2BYD5</accession>
<organism evidence="1 2">
    <name type="scientific">Shinella granuli</name>
    <dbReference type="NCBI Taxonomy" id="323621"/>
    <lineage>
        <taxon>Bacteria</taxon>
        <taxon>Pseudomonadati</taxon>
        <taxon>Pseudomonadota</taxon>
        <taxon>Alphaproteobacteria</taxon>
        <taxon>Hyphomicrobiales</taxon>
        <taxon>Rhizobiaceae</taxon>
        <taxon>Shinella</taxon>
    </lineage>
</organism>
<protein>
    <submittedName>
        <fullName evidence="1">Uncharacterized protein</fullName>
    </submittedName>
</protein>
<sequence length="68" mass="8013">PDRHSWWEEAEARIGRLETSKGRPKDNSQFSRRFSKRELREFMERQGDWALETDGVLCQKDDGECIAA</sequence>
<dbReference type="EMBL" id="SLVX01000043">
    <property type="protein sequence ID" value="TCN32958.1"/>
    <property type="molecule type" value="Genomic_DNA"/>
</dbReference>
<gene>
    <name evidence="1" type="ORF">EV665_1431</name>
</gene>
<reference evidence="1 2" key="1">
    <citation type="submission" date="2019-03" db="EMBL/GenBank/DDBJ databases">
        <title>Genomic Encyclopedia of Type Strains, Phase IV (KMG-IV): sequencing the most valuable type-strain genomes for metagenomic binning, comparative biology and taxonomic classification.</title>
        <authorList>
            <person name="Goeker M."/>
        </authorList>
    </citation>
    <scope>NUCLEOTIDE SEQUENCE [LARGE SCALE GENOMIC DNA]</scope>
    <source>
        <strain evidence="1 2">DSM 18401</strain>
    </source>
</reference>
<evidence type="ECO:0000313" key="2">
    <source>
        <dbReference type="Proteomes" id="UP000295351"/>
    </source>
</evidence>
<name>A0A4R2BYD5_SHIGR</name>